<dbReference type="AlphaFoldDB" id="A0AAU8G642"/>
<comment type="function">
    <text evidence="1">Core subunit of the mitochondrial membrane respiratory chain NADH dehydrogenase (Complex I) that is believed to belong to the minimal assembly required for catalysis. Complex I functions in the transfer of electrons from NADH to the respiratory chain. The immediate electron acceptor for the enzyme is believed to be ubiquinone.</text>
</comment>
<dbReference type="EMBL" id="PP836784">
    <property type="protein sequence ID" value="XCH32310.1"/>
    <property type="molecule type" value="Genomic_DNA"/>
</dbReference>
<evidence type="ECO:0000256" key="8">
    <source>
        <dbReference type="ARBA" id="ARBA00049551"/>
    </source>
</evidence>
<feature type="transmembrane region" description="Helical" evidence="9">
    <location>
        <begin position="88"/>
        <end position="105"/>
    </location>
</feature>
<feature type="transmembrane region" description="Helical" evidence="9">
    <location>
        <begin position="466"/>
        <end position="489"/>
    </location>
</feature>
<dbReference type="Pfam" id="PF00361">
    <property type="entry name" value="Proton_antipo_M"/>
    <property type="match status" value="1"/>
</dbReference>
<evidence type="ECO:0000313" key="11">
    <source>
        <dbReference type="EMBL" id="XCH32310.1"/>
    </source>
</evidence>
<keyword evidence="11" id="KW-0496">Mitochondrion</keyword>
<dbReference type="GO" id="GO:0008137">
    <property type="term" value="F:NADH dehydrogenase (ubiquinone) activity"/>
    <property type="evidence" value="ECO:0007669"/>
    <property type="project" value="UniProtKB-EC"/>
</dbReference>
<feature type="transmembrane region" description="Helical" evidence="9">
    <location>
        <begin position="7"/>
        <end position="31"/>
    </location>
</feature>
<dbReference type="PANTHER" id="PTHR42829:SF2">
    <property type="entry name" value="NADH-UBIQUINONE OXIDOREDUCTASE CHAIN 5"/>
    <property type="match status" value="1"/>
</dbReference>
<feature type="transmembrane region" description="Helical" evidence="9">
    <location>
        <begin position="233"/>
        <end position="255"/>
    </location>
</feature>
<name>A0AAU8G642_9HEMI</name>
<evidence type="ECO:0000256" key="6">
    <source>
        <dbReference type="ARBA" id="ARBA00023136"/>
    </source>
</evidence>
<keyword evidence="6 9" id="KW-0472">Membrane</keyword>
<dbReference type="InterPro" id="IPR003945">
    <property type="entry name" value="NU5C-like"/>
</dbReference>
<feature type="transmembrane region" description="Helical" evidence="9">
    <location>
        <begin position="262"/>
        <end position="285"/>
    </location>
</feature>
<sequence length="541" mass="62834">MKSMSKFILITLTFILLIMLLGFFLCFFIFFDLNLFIELNFMDLNSIEFKFIVFIDWMSMVFSLIVLFISSMILLYSESYLGYSCLRFLWLTVFFVFFMLLMIFSPSILGVILGWDGLGLISYCLVIYYQSKSSFNSGFITAASNRLGDSFLILSIVISSFTNNFLFWEINSLSILMFLLACFTKSAQFPFSAWLPLAMAAPTPISSLVHSSTLVTAGVYMCIRFNYSLHSMNLSLIIFMISSFTIIMASLSSFFEYDLKRIIAFSTLSQLGFMMLILSMGYSFISFFHLLIHALFSALLFMCAGSYIYSGGSFQDLRKMGSMNINLMMKFSLMISSFSLAGVPFSSGFYSKDLMLEIVFMNWGGQGVGIFMLLCAFLTISYTFRILKWLNLNNFWVIWVEPPLQLIFPIMVISMLNIILGCSLNWLISEVKFICVSFDFKIMIMVILVISIFWQGEFYGSGKYYYFYSMFWIMSISKSMNKLIILIFFMMKSMDQGWMEYSLNYLKIYILSMSFWMMSVFFQNYAYLNSIWFFIYVVLIF</sequence>
<keyword evidence="5 9" id="KW-1133">Transmembrane helix</keyword>
<comment type="catalytic activity">
    <reaction evidence="8">
        <text>a ubiquinone + NADH + 5 H(+)(in) = a ubiquinol + NAD(+) + 4 H(+)(out)</text>
        <dbReference type="Rhea" id="RHEA:29091"/>
        <dbReference type="Rhea" id="RHEA-COMP:9565"/>
        <dbReference type="Rhea" id="RHEA-COMP:9566"/>
        <dbReference type="ChEBI" id="CHEBI:15378"/>
        <dbReference type="ChEBI" id="CHEBI:16389"/>
        <dbReference type="ChEBI" id="CHEBI:17976"/>
        <dbReference type="ChEBI" id="CHEBI:57540"/>
        <dbReference type="ChEBI" id="CHEBI:57945"/>
        <dbReference type="EC" id="7.1.1.2"/>
    </reaction>
</comment>
<proteinExistence type="predicted"/>
<comment type="subcellular location">
    <subcellularLocation>
        <location evidence="2">Membrane</location>
        <topology evidence="2">Multi-pass membrane protein</topology>
    </subcellularLocation>
</comment>
<feature type="transmembrane region" description="Helical" evidence="9">
    <location>
        <begin position="509"/>
        <end position="539"/>
    </location>
</feature>
<reference evidence="11" key="1">
    <citation type="submission" date="2024-05" db="EMBL/GenBank/DDBJ databases">
        <authorList>
            <person name="Zhulidezi Z."/>
        </authorList>
    </citation>
    <scope>NUCLEOTIDE SEQUENCE</scope>
</reference>
<feature type="domain" description="NADH:quinone oxidoreductase/Mrp antiporter transmembrane" evidence="10">
    <location>
        <begin position="106"/>
        <end position="370"/>
    </location>
</feature>
<evidence type="ECO:0000256" key="7">
    <source>
        <dbReference type="ARBA" id="ARBA00031027"/>
    </source>
</evidence>
<dbReference type="GO" id="GO:0015990">
    <property type="term" value="P:electron transport coupled proton transport"/>
    <property type="evidence" value="ECO:0007669"/>
    <property type="project" value="TreeGrafter"/>
</dbReference>
<dbReference type="InterPro" id="IPR001750">
    <property type="entry name" value="ND/Mrp_TM"/>
</dbReference>
<evidence type="ECO:0000256" key="9">
    <source>
        <dbReference type="SAM" id="Phobius"/>
    </source>
</evidence>
<evidence type="ECO:0000256" key="4">
    <source>
        <dbReference type="ARBA" id="ARBA00022692"/>
    </source>
</evidence>
<organism evidence="11">
    <name type="scientific">Colposcenia ignota</name>
    <dbReference type="NCBI Taxonomy" id="3230277"/>
    <lineage>
        <taxon>Eukaryota</taxon>
        <taxon>Metazoa</taxon>
        <taxon>Ecdysozoa</taxon>
        <taxon>Arthropoda</taxon>
        <taxon>Hexapoda</taxon>
        <taxon>Insecta</taxon>
        <taxon>Pterygota</taxon>
        <taxon>Neoptera</taxon>
        <taxon>Paraneoptera</taxon>
        <taxon>Hemiptera</taxon>
        <taxon>Sternorrhyncha</taxon>
        <taxon>Psylloidea</taxon>
        <taxon>Aphalaridae</taxon>
        <taxon>Colposcenia</taxon>
    </lineage>
</organism>
<gene>
    <name evidence="11" type="primary">nd5</name>
</gene>
<feature type="transmembrane region" description="Helical" evidence="9">
    <location>
        <begin position="51"/>
        <end position="76"/>
    </location>
</feature>
<geneLocation type="mitochondrion" evidence="11"/>
<dbReference type="GO" id="GO:0003954">
    <property type="term" value="F:NADH dehydrogenase activity"/>
    <property type="evidence" value="ECO:0007669"/>
    <property type="project" value="TreeGrafter"/>
</dbReference>
<feature type="transmembrane region" description="Helical" evidence="9">
    <location>
        <begin position="291"/>
        <end position="310"/>
    </location>
</feature>
<feature type="transmembrane region" description="Helical" evidence="9">
    <location>
        <begin position="150"/>
        <end position="168"/>
    </location>
</feature>
<evidence type="ECO:0000256" key="3">
    <source>
        <dbReference type="ARBA" id="ARBA00012944"/>
    </source>
</evidence>
<feature type="transmembrane region" description="Helical" evidence="9">
    <location>
        <begin position="406"/>
        <end position="428"/>
    </location>
</feature>
<dbReference type="PANTHER" id="PTHR42829">
    <property type="entry name" value="NADH-UBIQUINONE OXIDOREDUCTASE CHAIN 5"/>
    <property type="match status" value="1"/>
</dbReference>
<evidence type="ECO:0000256" key="2">
    <source>
        <dbReference type="ARBA" id="ARBA00004141"/>
    </source>
</evidence>
<dbReference type="GO" id="GO:0016020">
    <property type="term" value="C:membrane"/>
    <property type="evidence" value="ECO:0007669"/>
    <property type="project" value="UniProtKB-SubCell"/>
</dbReference>
<protein>
    <recommendedName>
        <fullName evidence="3">NADH:ubiquinone reductase (H(+)-translocating)</fullName>
        <ecNumber evidence="3">7.1.1.2</ecNumber>
    </recommendedName>
    <alternativeName>
        <fullName evidence="7">NADH dehydrogenase subunit 5</fullName>
    </alternativeName>
</protein>
<evidence type="ECO:0000256" key="1">
    <source>
        <dbReference type="ARBA" id="ARBA00003257"/>
    </source>
</evidence>
<accession>A0AAU8G642</accession>
<feature type="transmembrane region" description="Helical" evidence="9">
    <location>
        <begin position="331"/>
        <end position="351"/>
    </location>
</feature>
<feature type="transmembrane region" description="Helical" evidence="9">
    <location>
        <begin position="111"/>
        <end position="129"/>
    </location>
</feature>
<keyword evidence="4 9" id="KW-0812">Transmembrane</keyword>
<evidence type="ECO:0000259" key="10">
    <source>
        <dbReference type="Pfam" id="PF00361"/>
    </source>
</evidence>
<evidence type="ECO:0000256" key="5">
    <source>
        <dbReference type="ARBA" id="ARBA00022989"/>
    </source>
</evidence>
<dbReference type="GO" id="GO:0042773">
    <property type="term" value="P:ATP synthesis coupled electron transport"/>
    <property type="evidence" value="ECO:0007669"/>
    <property type="project" value="InterPro"/>
</dbReference>
<dbReference type="PRINTS" id="PR01434">
    <property type="entry name" value="NADHDHGNASE5"/>
</dbReference>
<dbReference type="EC" id="7.1.1.2" evidence="3"/>
<feature type="transmembrane region" description="Helical" evidence="9">
    <location>
        <begin position="363"/>
        <end position="385"/>
    </location>
</feature>
<feature type="transmembrane region" description="Helical" evidence="9">
    <location>
        <begin position="434"/>
        <end position="454"/>
    </location>
</feature>